<dbReference type="EMBL" id="BMRG01000006">
    <property type="protein sequence ID" value="GGP59541.1"/>
    <property type="molecule type" value="Genomic_DNA"/>
</dbReference>
<evidence type="ECO:0000313" key="3">
    <source>
        <dbReference type="Proteomes" id="UP000639606"/>
    </source>
</evidence>
<comment type="caution">
    <text evidence="2">The sequence shown here is derived from an EMBL/GenBank/DDBJ whole genome shotgun (WGS) entry which is preliminary data.</text>
</comment>
<organism evidence="2 3">
    <name type="scientific">Saccharothrix coeruleofusca</name>
    <dbReference type="NCBI Taxonomy" id="33919"/>
    <lineage>
        <taxon>Bacteria</taxon>
        <taxon>Bacillati</taxon>
        <taxon>Actinomycetota</taxon>
        <taxon>Actinomycetes</taxon>
        <taxon>Pseudonocardiales</taxon>
        <taxon>Pseudonocardiaceae</taxon>
        <taxon>Saccharothrix</taxon>
    </lineage>
</organism>
<keyword evidence="3" id="KW-1185">Reference proteome</keyword>
<dbReference type="Proteomes" id="UP000639606">
    <property type="component" value="Unassembled WGS sequence"/>
</dbReference>
<proteinExistence type="predicted"/>
<dbReference type="AlphaFoldDB" id="A0A918AMJ7"/>
<reference evidence="2" key="2">
    <citation type="submission" date="2020-09" db="EMBL/GenBank/DDBJ databases">
        <authorList>
            <person name="Sun Q."/>
            <person name="Ohkuma M."/>
        </authorList>
    </citation>
    <scope>NUCLEOTIDE SEQUENCE</scope>
    <source>
        <strain evidence="2">JCM 3313</strain>
    </source>
</reference>
<dbReference type="Pfam" id="PF04149">
    <property type="entry name" value="DUF397"/>
    <property type="match status" value="1"/>
</dbReference>
<feature type="domain" description="DUF397" evidence="1">
    <location>
        <begin position="4"/>
        <end position="54"/>
    </location>
</feature>
<evidence type="ECO:0000313" key="2">
    <source>
        <dbReference type="EMBL" id="GGP59541.1"/>
    </source>
</evidence>
<name>A0A918AMJ7_9PSEU</name>
<evidence type="ECO:0000259" key="1">
    <source>
        <dbReference type="Pfam" id="PF04149"/>
    </source>
</evidence>
<accession>A0A918AMJ7</accession>
<gene>
    <name evidence="2" type="ORF">GCM10010185_34830</name>
</gene>
<reference evidence="2" key="1">
    <citation type="journal article" date="2014" name="Int. J. Syst. Evol. Microbiol.">
        <title>Complete genome sequence of Corynebacterium casei LMG S-19264T (=DSM 44701T), isolated from a smear-ripened cheese.</title>
        <authorList>
            <consortium name="US DOE Joint Genome Institute (JGI-PGF)"/>
            <person name="Walter F."/>
            <person name="Albersmeier A."/>
            <person name="Kalinowski J."/>
            <person name="Ruckert C."/>
        </authorList>
    </citation>
    <scope>NUCLEOTIDE SEQUENCE</scope>
    <source>
        <strain evidence="2">JCM 3313</strain>
    </source>
</reference>
<sequence>MSGLQWFKSSYSANNGDCVEVAFVPGGVMARDSKNPQTESLRFSSTAWRALLGRLTTR</sequence>
<dbReference type="RefSeq" id="WP_189224328.1">
    <property type="nucleotide sequence ID" value="NZ_BMRG01000006.1"/>
</dbReference>
<protein>
    <submittedName>
        <fullName evidence="2">DUF397 domain-containing protein</fullName>
    </submittedName>
</protein>
<dbReference type="InterPro" id="IPR007278">
    <property type="entry name" value="DUF397"/>
</dbReference>